<feature type="transmembrane region" description="Helical" evidence="4">
    <location>
        <begin position="9"/>
        <end position="27"/>
    </location>
</feature>
<gene>
    <name evidence="6" type="ORF">I4Q42_20540</name>
</gene>
<feature type="domain" description="Multidrug resistance protein MdtA-like alpha-helical hairpin" evidence="5">
    <location>
        <begin position="111"/>
        <end position="178"/>
    </location>
</feature>
<keyword evidence="4" id="KW-0472">Membrane</keyword>
<evidence type="ECO:0000256" key="4">
    <source>
        <dbReference type="SAM" id="Phobius"/>
    </source>
</evidence>
<evidence type="ECO:0000313" key="6">
    <source>
        <dbReference type="EMBL" id="MBI1686063.1"/>
    </source>
</evidence>
<keyword evidence="4" id="KW-1133">Transmembrane helix</keyword>
<feature type="region of interest" description="Disordered" evidence="3">
    <location>
        <begin position="313"/>
        <end position="336"/>
    </location>
</feature>
<dbReference type="PANTHER" id="PTHR30469">
    <property type="entry name" value="MULTIDRUG RESISTANCE PROTEIN MDTA"/>
    <property type="match status" value="1"/>
</dbReference>
<name>A0ABS0T2G8_9CAUL</name>
<dbReference type="Gene3D" id="2.40.30.170">
    <property type="match status" value="1"/>
</dbReference>
<evidence type="ECO:0000259" key="5">
    <source>
        <dbReference type="Pfam" id="PF25876"/>
    </source>
</evidence>
<dbReference type="SUPFAM" id="SSF111369">
    <property type="entry name" value="HlyD-like secretion proteins"/>
    <property type="match status" value="1"/>
</dbReference>
<dbReference type="InterPro" id="IPR030190">
    <property type="entry name" value="MacA_alpha-hairpin_sf"/>
</dbReference>
<keyword evidence="7" id="KW-1185">Reference proteome</keyword>
<proteinExistence type="predicted"/>
<protein>
    <submittedName>
        <fullName evidence="6">Efflux RND transporter periplasmic adaptor subunit</fullName>
    </submittedName>
</protein>
<keyword evidence="4" id="KW-0812">Transmembrane</keyword>
<dbReference type="Pfam" id="PF25876">
    <property type="entry name" value="HH_MFP_RND"/>
    <property type="match status" value="1"/>
</dbReference>
<dbReference type="RefSeq" id="WP_198577960.1">
    <property type="nucleotide sequence ID" value="NZ_JADWOX010000018.1"/>
</dbReference>
<organism evidence="6 7">
    <name type="scientific">Caulobacter hibisci</name>
    <dbReference type="NCBI Taxonomy" id="2035993"/>
    <lineage>
        <taxon>Bacteria</taxon>
        <taxon>Pseudomonadati</taxon>
        <taxon>Pseudomonadota</taxon>
        <taxon>Alphaproteobacteria</taxon>
        <taxon>Caulobacterales</taxon>
        <taxon>Caulobacteraceae</taxon>
        <taxon>Caulobacter</taxon>
    </lineage>
</organism>
<reference evidence="6 7" key="1">
    <citation type="submission" date="2020-11" db="EMBL/GenBank/DDBJ databases">
        <title>genome sequence of strain KACC 18849.</title>
        <authorList>
            <person name="Gao J."/>
            <person name="Zhang X."/>
        </authorList>
    </citation>
    <scope>NUCLEOTIDE SEQUENCE [LARGE SCALE GENOMIC DNA]</scope>
    <source>
        <strain evidence="6 7">KACC 18849</strain>
    </source>
</reference>
<feature type="coiled-coil region" evidence="2">
    <location>
        <begin position="111"/>
        <end position="169"/>
    </location>
</feature>
<sequence length="336" mass="35955">MPRFLRRPAFWIVIVVLGLVGGSFFYVKGQAAEKKKKLEVAAAQEEPSPYAAIANGKADIEGGVIQVAARRQGIVRQVFVQEGDAVVAGQPLAKQEDDEPRLAAQTAAANLASARAQLALHQVQLRTAQREYKRLQNLSASNFVAAQRLDQASDQIAQAQANIGAQQAAIAVATAQVSQANFTQELTVIRAPANGRIARRYANPGAGASTLNVTSMFDLEPDTQRIVRAEIVEADLPNVKTGQEVEIQPESDPDKVYVGKVLRRAAVFGARKLASDDPSQRSDERVVEVVVSADGAPLLVGQRVLVKFMKPGKKAGVKRDKPTAPVAGGLTKPKKS</sequence>
<dbReference type="InterPro" id="IPR058624">
    <property type="entry name" value="MdtA-like_HH"/>
</dbReference>
<evidence type="ECO:0000256" key="2">
    <source>
        <dbReference type="SAM" id="Coils"/>
    </source>
</evidence>
<dbReference type="Gene3D" id="2.40.50.100">
    <property type="match status" value="1"/>
</dbReference>
<accession>A0ABS0T2G8</accession>
<evidence type="ECO:0000313" key="7">
    <source>
        <dbReference type="Proteomes" id="UP000639859"/>
    </source>
</evidence>
<dbReference type="Proteomes" id="UP000639859">
    <property type="component" value="Unassembled WGS sequence"/>
</dbReference>
<dbReference type="Gene3D" id="6.10.140.1990">
    <property type="match status" value="1"/>
</dbReference>
<comment type="caution">
    <text evidence="6">The sequence shown here is derived from an EMBL/GenBank/DDBJ whole genome shotgun (WGS) entry which is preliminary data.</text>
</comment>
<keyword evidence="1 2" id="KW-0175">Coiled coil</keyword>
<evidence type="ECO:0000256" key="1">
    <source>
        <dbReference type="ARBA" id="ARBA00023054"/>
    </source>
</evidence>
<dbReference type="EMBL" id="JADWOX010000018">
    <property type="protein sequence ID" value="MBI1686063.1"/>
    <property type="molecule type" value="Genomic_DNA"/>
</dbReference>
<evidence type="ECO:0000256" key="3">
    <source>
        <dbReference type="SAM" id="MobiDB-lite"/>
    </source>
</evidence>